<organism evidence="2 3">
    <name type="scientific">Phaeosphaeria nodorum (strain SN15 / ATCC MYA-4574 / FGSC 10173)</name>
    <name type="common">Glume blotch fungus</name>
    <name type="synonym">Parastagonospora nodorum</name>
    <dbReference type="NCBI Taxonomy" id="321614"/>
    <lineage>
        <taxon>Eukaryota</taxon>
        <taxon>Fungi</taxon>
        <taxon>Dikarya</taxon>
        <taxon>Ascomycota</taxon>
        <taxon>Pezizomycotina</taxon>
        <taxon>Dothideomycetes</taxon>
        <taxon>Pleosporomycetidae</taxon>
        <taxon>Pleosporales</taxon>
        <taxon>Pleosporineae</taxon>
        <taxon>Phaeosphaeriaceae</taxon>
        <taxon>Parastagonospora</taxon>
    </lineage>
</organism>
<name>A0A7U2EY85_PHANO</name>
<dbReference type="RefSeq" id="XP_001793944.1">
    <property type="nucleotide sequence ID" value="XM_001793892.1"/>
</dbReference>
<evidence type="ECO:0000313" key="2">
    <source>
        <dbReference type="EMBL" id="QRC93139.1"/>
    </source>
</evidence>
<keyword evidence="3" id="KW-1185">Reference proteome</keyword>
<gene>
    <name evidence="2" type="ORF">JI435_033760</name>
</gene>
<protein>
    <submittedName>
        <fullName evidence="2">Uncharacterized protein</fullName>
    </submittedName>
</protein>
<dbReference type="OrthoDB" id="3927820at2759"/>
<dbReference type="EMBL" id="CP069025">
    <property type="protein sequence ID" value="QRC93139.1"/>
    <property type="molecule type" value="Genomic_DNA"/>
</dbReference>
<dbReference type="KEGG" id="pno:SNOG_03376"/>
<proteinExistence type="predicted"/>
<dbReference type="VEuPathDB" id="FungiDB:JI435_033760"/>
<evidence type="ECO:0000313" key="3">
    <source>
        <dbReference type="Proteomes" id="UP000663193"/>
    </source>
</evidence>
<dbReference type="OMA" id="MAHPERN"/>
<dbReference type="AlphaFoldDB" id="A0A7U2EY85"/>
<feature type="region of interest" description="Disordered" evidence="1">
    <location>
        <begin position="1"/>
        <end position="20"/>
    </location>
</feature>
<accession>A0A7U2EY85</accession>
<sequence>MSSSHFEVVPVSNKSQGSVPLSQAFDHHDSSFSMPDPDRICYSNKESAKVNIGLDCVSWYDQDLEFAHADGPFSTNKPAVDVDFSQLICPIVAPESKPSVEALVSRLLNPPPHAFVYRTLSIQWVIGAMGQRHVEFRESDERYVLAQNSELRRMGTALGMPALYMEWLCGDDEDISATDQGVHLTPDYFEEVNMD</sequence>
<dbReference type="Proteomes" id="UP000663193">
    <property type="component" value="Chromosome 3"/>
</dbReference>
<evidence type="ECO:0000256" key="1">
    <source>
        <dbReference type="SAM" id="MobiDB-lite"/>
    </source>
</evidence>
<reference evidence="3" key="1">
    <citation type="journal article" date="2021" name="BMC Genomics">
        <title>Chromosome-level genome assembly and manually-curated proteome of model necrotroph Parastagonospora nodorum Sn15 reveals a genome-wide trove of candidate effector homologs, and redundancy of virulence-related functions within an accessory chromosome.</title>
        <authorList>
            <person name="Bertazzoni S."/>
            <person name="Jones D.A.B."/>
            <person name="Phan H.T."/>
            <person name="Tan K.-C."/>
            <person name="Hane J.K."/>
        </authorList>
    </citation>
    <scope>NUCLEOTIDE SEQUENCE [LARGE SCALE GENOMIC DNA]</scope>
    <source>
        <strain evidence="3">SN15 / ATCC MYA-4574 / FGSC 10173)</strain>
    </source>
</reference>